<evidence type="ECO:0000256" key="1">
    <source>
        <dbReference type="ARBA" id="ARBA00006930"/>
    </source>
</evidence>
<gene>
    <name evidence="6" type="ORF">GSM42_00735</name>
</gene>
<feature type="domain" description="Rad50/SbcC-type AAA" evidence="5">
    <location>
        <begin position="6"/>
        <end position="250"/>
    </location>
</feature>
<dbReference type="PANTHER" id="PTHR32114">
    <property type="entry name" value="ABC TRANSPORTER ABCH.3"/>
    <property type="match status" value="1"/>
</dbReference>
<dbReference type="SUPFAM" id="SSF52540">
    <property type="entry name" value="P-loop containing nucleoside triphosphate hydrolases"/>
    <property type="match status" value="1"/>
</dbReference>
<evidence type="ECO:0000259" key="5">
    <source>
        <dbReference type="Pfam" id="PF13476"/>
    </source>
</evidence>
<dbReference type="PANTHER" id="PTHR32114:SF2">
    <property type="entry name" value="ABC TRANSPORTER ABCH.3"/>
    <property type="match status" value="1"/>
</dbReference>
<dbReference type="InterPro" id="IPR038729">
    <property type="entry name" value="Rad50/SbcC_AAA"/>
</dbReference>
<sequence>MIHFKKLIIKNFQSHVHTEFDFHPGLNVFVGPSDSGKSAILRALRWVLFNSPRGTDYIRVGANVCEVELHLNDGTIIKRIRNHHSINRYQLEKVGEEALVFEGFGSEVPLEIANAHQFKPLQLEQKDIYLQVGHQLEGPFLLSDSSGMKAKTIGLVSGAHLIDRALKKLNSDRTQLTSKNKYLQQQMQNVEQKLLPYENLDELEISLIKSEKKATEIKEKQALLIQLRQLDHKYIMNVQEQQQQFAILEQFPNLKEAELECTSLENKLLYLRQYRLLSTRYQIHTKEKEEQQAVYDRTAKIGQAEELHAMAHGKLQKIYKYKQLQMNYRNNQQEQAIYQHTIDQTKFLDRGMQAIFQLEQSKKRLELLTIKHQEWLDTAVGKKKTEQFLANTQRLLSIMEQYLPEVESRLQLLTRLKKYLLELTDKRERIAKGYQWLAEVNENMHQLIVEYGDLLTEHGECPICGSEINDHFIQNLVQELEGGSKYAAAGRED</sequence>
<dbReference type="GO" id="GO:0006302">
    <property type="term" value="P:double-strand break repair"/>
    <property type="evidence" value="ECO:0007669"/>
    <property type="project" value="InterPro"/>
</dbReference>
<keyword evidence="4" id="KW-0175">Coiled coil</keyword>
<dbReference type="InterPro" id="IPR027417">
    <property type="entry name" value="P-loop_NTPase"/>
</dbReference>
<dbReference type="RefSeq" id="WP_160799339.1">
    <property type="nucleotide sequence ID" value="NZ_WUUL01000001.1"/>
</dbReference>
<evidence type="ECO:0000256" key="4">
    <source>
        <dbReference type="SAM" id="Coils"/>
    </source>
</evidence>
<dbReference type="AlphaFoldDB" id="A0A6I4VL46"/>
<evidence type="ECO:0000313" key="6">
    <source>
        <dbReference type="EMBL" id="MXQ52299.1"/>
    </source>
</evidence>
<dbReference type="Pfam" id="PF13476">
    <property type="entry name" value="AAA_23"/>
    <property type="match status" value="1"/>
</dbReference>
<name>A0A6I4VL46_9BACL</name>
<accession>A0A6I4VL46</accession>
<comment type="caution">
    <text evidence="6">The sequence shown here is derived from an EMBL/GenBank/DDBJ whole genome shotgun (WGS) entry which is preliminary data.</text>
</comment>
<dbReference type="GO" id="GO:0016887">
    <property type="term" value="F:ATP hydrolysis activity"/>
    <property type="evidence" value="ECO:0007669"/>
    <property type="project" value="InterPro"/>
</dbReference>
<evidence type="ECO:0000313" key="7">
    <source>
        <dbReference type="Proteomes" id="UP000430692"/>
    </source>
</evidence>
<evidence type="ECO:0000256" key="2">
    <source>
        <dbReference type="ARBA" id="ARBA00011322"/>
    </source>
</evidence>
<feature type="coiled-coil region" evidence="4">
    <location>
        <begin position="166"/>
        <end position="220"/>
    </location>
</feature>
<keyword evidence="7" id="KW-1185">Reference proteome</keyword>
<dbReference type="EMBL" id="WUUL01000001">
    <property type="protein sequence ID" value="MXQ52299.1"/>
    <property type="molecule type" value="Genomic_DNA"/>
</dbReference>
<comment type="similarity">
    <text evidence="1">Belongs to the SMC family. SbcC subfamily.</text>
</comment>
<comment type="subunit">
    <text evidence="2">Heterodimer of SbcC and SbcD.</text>
</comment>
<dbReference type="SUPFAM" id="SSF75712">
    <property type="entry name" value="Rad50 coiled-coil Zn hook"/>
    <property type="match status" value="1"/>
</dbReference>
<dbReference type="Proteomes" id="UP000430692">
    <property type="component" value="Unassembled WGS sequence"/>
</dbReference>
<dbReference type="Gene3D" id="3.40.50.300">
    <property type="entry name" value="P-loop containing nucleotide triphosphate hydrolases"/>
    <property type="match status" value="1"/>
</dbReference>
<reference evidence="6 7" key="1">
    <citation type="submission" date="2019-12" db="EMBL/GenBank/DDBJ databases">
        <title>Whole-genome analyses of novel actinobacteria.</title>
        <authorList>
            <person name="Sahin N."/>
            <person name="Saygin H."/>
        </authorList>
    </citation>
    <scope>NUCLEOTIDE SEQUENCE [LARGE SCALE GENOMIC DNA]</scope>
    <source>
        <strain evidence="6 7">KC615</strain>
    </source>
</reference>
<proteinExistence type="inferred from homology"/>
<organism evidence="6 7">
    <name type="scientific">Shimazuella alba</name>
    <dbReference type="NCBI Taxonomy" id="2690964"/>
    <lineage>
        <taxon>Bacteria</taxon>
        <taxon>Bacillati</taxon>
        <taxon>Bacillota</taxon>
        <taxon>Bacilli</taxon>
        <taxon>Bacillales</taxon>
        <taxon>Thermoactinomycetaceae</taxon>
        <taxon>Shimazuella</taxon>
    </lineage>
</organism>
<evidence type="ECO:0000256" key="3">
    <source>
        <dbReference type="ARBA" id="ARBA00013368"/>
    </source>
</evidence>
<protein>
    <recommendedName>
        <fullName evidence="3">Nuclease SbcCD subunit C</fullName>
    </recommendedName>
</protein>